<evidence type="ECO:0000313" key="2">
    <source>
        <dbReference type="EMBL" id="PTW62613.1"/>
    </source>
</evidence>
<accession>A0A2T5VFT2</accession>
<evidence type="ECO:0000313" key="3">
    <source>
        <dbReference type="Proteomes" id="UP000244081"/>
    </source>
</evidence>
<keyword evidence="1" id="KW-0732">Signal</keyword>
<dbReference type="Proteomes" id="UP000244081">
    <property type="component" value="Unassembled WGS sequence"/>
</dbReference>
<sequence>MKRKYARALRPLLLGSAVAGLVIAAAASTAGAQELPKTMIWTSYDVGSAGYAEASAIADAFGQKFATKVRILPSGSGVGRLQPLLKGKADYGFLATETFFVSESAYDFATPDWGPQNLRAVLGRPASISMVTAKDANIRTISDAKGKRLAFVAGNPSINVKCEAILAFGGLTLDDVQVITFPTYAAAMSSMTKNQTDATCTTPTTSQLYELAESPRGIYWVPLPADNKEGWAALDKVLPIMKPFEETIAAGLEKGKSVPMAAYRYPVIATTADKSEDEVYAFIKAMDETYNLYKNGTATMKRWAIDQAGQPPIDVPFHPGAIKYLKEKGIWTAKDDAWNNKRIERLDALMAAWKTFLPEHKSLSKDDFSAAWHETREKVVAGLK</sequence>
<dbReference type="NCBIfam" id="TIGR02122">
    <property type="entry name" value="TRAP_TAXI"/>
    <property type="match status" value="1"/>
</dbReference>
<dbReference type="RefSeq" id="WP_107988157.1">
    <property type="nucleotide sequence ID" value="NZ_QAYG01000001.1"/>
</dbReference>
<feature type="signal peptide" evidence="1">
    <location>
        <begin position="1"/>
        <end position="32"/>
    </location>
</feature>
<reference evidence="2 3" key="1">
    <citation type="submission" date="2018-04" db="EMBL/GenBank/DDBJ databases">
        <title>Genomic Encyclopedia of Archaeal and Bacterial Type Strains, Phase II (KMG-II): from individual species to whole genera.</title>
        <authorList>
            <person name="Goeker M."/>
        </authorList>
    </citation>
    <scope>NUCLEOTIDE SEQUENCE [LARGE SCALE GENOMIC DNA]</scope>
    <source>
        <strain evidence="2 3">DSM 23382</strain>
    </source>
</reference>
<keyword evidence="2" id="KW-0675">Receptor</keyword>
<comment type="caution">
    <text evidence="2">The sequence shown here is derived from an EMBL/GenBank/DDBJ whole genome shotgun (WGS) entry which is preliminary data.</text>
</comment>
<protein>
    <submittedName>
        <fullName evidence="2">TRAP transporter TAXI family solute receptor</fullName>
    </submittedName>
</protein>
<dbReference type="OrthoDB" id="9776669at2"/>
<proteinExistence type="predicted"/>
<dbReference type="EMBL" id="QAYG01000001">
    <property type="protein sequence ID" value="PTW62613.1"/>
    <property type="molecule type" value="Genomic_DNA"/>
</dbReference>
<name>A0A2T5VFT2_9HYPH</name>
<dbReference type="AlphaFoldDB" id="A0A2T5VFT2"/>
<organism evidence="2 3">
    <name type="scientific">Breoghania corrubedonensis</name>
    <dbReference type="NCBI Taxonomy" id="665038"/>
    <lineage>
        <taxon>Bacteria</taxon>
        <taxon>Pseudomonadati</taxon>
        <taxon>Pseudomonadota</taxon>
        <taxon>Alphaproteobacteria</taxon>
        <taxon>Hyphomicrobiales</taxon>
        <taxon>Stappiaceae</taxon>
        <taxon>Breoghania</taxon>
    </lineage>
</organism>
<gene>
    <name evidence="2" type="ORF">C8N35_101659</name>
</gene>
<dbReference type="InterPro" id="IPR011852">
    <property type="entry name" value="TRAP_TAXI"/>
</dbReference>
<evidence type="ECO:0000256" key="1">
    <source>
        <dbReference type="SAM" id="SignalP"/>
    </source>
</evidence>
<dbReference type="Pfam" id="PF16868">
    <property type="entry name" value="NMT1_3"/>
    <property type="match status" value="1"/>
</dbReference>
<dbReference type="SUPFAM" id="SSF53850">
    <property type="entry name" value="Periplasmic binding protein-like II"/>
    <property type="match status" value="1"/>
</dbReference>
<keyword evidence="3" id="KW-1185">Reference proteome</keyword>
<dbReference type="PANTHER" id="PTHR42941:SF1">
    <property type="entry name" value="SLL1037 PROTEIN"/>
    <property type="match status" value="1"/>
</dbReference>
<feature type="chain" id="PRO_5015735437" evidence="1">
    <location>
        <begin position="33"/>
        <end position="384"/>
    </location>
</feature>
<dbReference type="PANTHER" id="PTHR42941">
    <property type="entry name" value="SLL1037 PROTEIN"/>
    <property type="match status" value="1"/>
</dbReference>
<dbReference type="Gene3D" id="3.40.190.10">
    <property type="entry name" value="Periplasmic binding protein-like II"/>
    <property type="match status" value="2"/>
</dbReference>